<reference evidence="1 2" key="1">
    <citation type="submission" date="2020-09" db="EMBL/GenBank/DDBJ databases">
        <title>De no assembly of potato wild relative species, Solanum commersonii.</title>
        <authorList>
            <person name="Cho K."/>
        </authorList>
    </citation>
    <scope>NUCLEOTIDE SEQUENCE [LARGE SCALE GENOMIC DNA]</scope>
    <source>
        <strain evidence="1">LZ3.2</strain>
        <tissue evidence="1">Leaf</tissue>
    </source>
</reference>
<dbReference type="OrthoDB" id="1283502at2759"/>
<organism evidence="1 2">
    <name type="scientific">Solanum commersonii</name>
    <name type="common">Commerson's wild potato</name>
    <name type="synonym">Commerson's nightshade</name>
    <dbReference type="NCBI Taxonomy" id="4109"/>
    <lineage>
        <taxon>Eukaryota</taxon>
        <taxon>Viridiplantae</taxon>
        <taxon>Streptophyta</taxon>
        <taxon>Embryophyta</taxon>
        <taxon>Tracheophyta</taxon>
        <taxon>Spermatophyta</taxon>
        <taxon>Magnoliopsida</taxon>
        <taxon>eudicotyledons</taxon>
        <taxon>Gunneridae</taxon>
        <taxon>Pentapetalae</taxon>
        <taxon>asterids</taxon>
        <taxon>lamiids</taxon>
        <taxon>Solanales</taxon>
        <taxon>Solanaceae</taxon>
        <taxon>Solanoideae</taxon>
        <taxon>Solaneae</taxon>
        <taxon>Solanum</taxon>
    </lineage>
</organism>
<evidence type="ECO:0000313" key="1">
    <source>
        <dbReference type="EMBL" id="KAG5585144.1"/>
    </source>
</evidence>
<dbReference type="EMBL" id="JACXVP010000009">
    <property type="protein sequence ID" value="KAG5585144.1"/>
    <property type="molecule type" value="Genomic_DNA"/>
</dbReference>
<dbReference type="AlphaFoldDB" id="A0A9J5XE30"/>
<dbReference type="Proteomes" id="UP000824120">
    <property type="component" value="Chromosome 9"/>
</dbReference>
<protein>
    <submittedName>
        <fullName evidence="1">Uncharacterized protein</fullName>
    </submittedName>
</protein>
<name>A0A9J5XE30_SOLCO</name>
<evidence type="ECO:0000313" key="2">
    <source>
        <dbReference type="Proteomes" id="UP000824120"/>
    </source>
</evidence>
<gene>
    <name evidence="1" type="ORF">H5410_045578</name>
</gene>
<keyword evidence="2" id="KW-1185">Reference proteome</keyword>
<accession>A0A9J5XE30</accession>
<sequence>MCGHTRSDKIRNKVIRKRWEWPMWWTSRGEIEMVWTCEEADAQNGEVRGLVVECVGGRGRPKKYWGEVIRRDLAHFTLPGHDSRWKEWRSRLRL</sequence>
<proteinExistence type="predicted"/>
<comment type="caution">
    <text evidence="1">The sequence shown here is derived from an EMBL/GenBank/DDBJ whole genome shotgun (WGS) entry which is preliminary data.</text>
</comment>